<gene>
    <name evidence="7" type="ORF">C6Y14_05615</name>
</gene>
<proteinExistence type="inferred from homology"/>
<feature type="region of interest" description="Disordered" evidence="4">
    <location>
        <begin position="983"/>
        <end position="1006"/>
    </location>
</feature>
<evidence type="ECO:0000259" key="5">
    <source>
        <dbReference type="SMART" id="SM00862"/>
    </source>
</evidence>
<dbReference type="GO" id="GO:0000160">
    <property type="term" value="P:phosphorelay signal transduction system"/>
    <property type="evidence" value="ECO:0007669"/>
    <property type="project" value="UniProtKB-KW"/>
</dbReference>
<organism evidence="7 8">
    <name type="scientific">Streptomyces dioscori</name>
    <dbReference type="NCBI Taxonomy" id="2109333"/>
    <lineage>
        <taxon>Bacteria</taxon>
        <taxon>Bacillati</taxon>
        <taxon>Actinomycetota</taxon>
        <taxon>Actinomycetes</taxon>
        <taxon>Kitasatosporales</taxon>
        <taxon>Streptomycetaceae</taxon>
        <taxon>Streptomyces</taxon>
        <taxon>Streptomyces aurantiacus group</taxon>
    </lineage>
</organism>
<dbReference type="SMART" id="SM01043">
    <property type="entry name" value="BTAD"/>
    <property type="match status" value="1"/>
</dbReference>
<dbReference type="GO" id="GO:0043531">
    <property type="term" value="F:ADP binding"/>
    <property type="evidence" value="ECO:0007669"/>
    <property type="project" value="InterPro"/>
</dbReference>
<evidence type="ECO:0000259" key="6">
    <source>
        <dbReference type="SMART" id="SM01043"/>
    </source>
</evidence>
<keyword evidence="8" id="KW-1185">Reference proteome</keyword>
<dbReference type="InterPro" id="IPR011990">
    <property type="entry name" value="TPR-like_helical_dom_sf"/>
</dbReference>
<evidence type="ECO:0000256" key="1">
    <source>
        <dbReference type="ARBA" id="ARBA00005820"/>
    </source>
</evidence>
<evidence type="ECO:0000256" key="2">
    <source>
        <dbReference type="ARBA" id="ARBA00023012"/>
    </source>
</evidence>
<sequence>MTIDLTLLPRVSCRGQEVTAPRLRALLALLAGDLRTGCSTERLVAGLWQPDELPERPGKALQVLVSRARALLGADVVVSSPAGYRLGLAEDQVDSSALLLHAAASADRARAGDHAASLAAADAGLALWPGTPDQDGDPGDPVAALRAERAPVHGTLVRARALALARLGRHAEAAGPLAGAAAGHPRDEEVLAELLRCEAATAGPSAALTRYEAYRRDLRDQLGTEPGAGLKSVHRELLHGEAPVVRHGVPHEPNPLLGRDEDIAAVGRLLETSRAVSVVGPGGLGKTRLAHAVSRRAEQRVVYFVPLAGVTADEDVTAEVASALGAGEGRHAALAARAAADPVSGVLGVLGSGPALLVLDNCEQVVRGAADLVQALVSSSKDLRVLVTSRAPLGLTSEAVYALPELGPDTSAELFTQRARAARPGVHLPTDAVAELCRHLDGLPLAVELAAARVRVLSVEEITRRLGDRFALLRGGTRNVPERHRTLHAVVDWSWNLLDEEARAALRTLSVFPGGFSGEAVERVLGADALFLLEQLAGQSLLTVTDTPAGVRFAMLETVREFSAARRAEADEEEQAVAQFLAWARDFGVTYHDWIFGPRPRTAWQRIRTEQDNLVAALRYALARGDHPTVAALTAVLTALWSTGSNYPRLAALAADTGPALSHYHPEPEYVEVARAAAVLCTVSLFMGYGPVAVRQLVTLRRLPEAPPDTLVRAIAVVLSAVPAMRPPDYDVLRELCASEQPLLAGVAECAATYVWEYEHDVTRAIASARRIIEALAPVDNPFLQVLGHARLSELYLQTEQGDAAYGHLKAALEALPRLGDDHDSIGVRGGLVLACLQRGDPDEAEHWLRQAEAVGLTRNDDAYNADYGARAEIALTRGLTEVGLGLWRDAVDGVTGAGPMHSGDPFLDRWVLQMQSAAVTAHAYAGRLELVAQPVARLRQGLRTMLSAPAGSPMDLPVFGTVLHALGVAGIASGGVSGGVSGDVSGGVSGDGPGDGSGDTSGEVSGDVSAVRMVALAERLRVLRDYQPTMSAERARRAAGKADGAAYADAVSEYATLGRDALRDAARAVMAATWGRD</sequence>
<feature type="domain" description="OmpR/PhoB-type" evidence="5">
    <location>
        <begin position="15"/>
        <end position="86"/>
    </location>
</feature>
<dbReference type="GO" id="GO:0006355">
    <property type="term" value="P:regulation of DNA-templated transcription"/>
    <property type="evidence" value="ECO:0007669"/>
    <property type="project" value="InterPro"/>
</dbReference>
<keyword evidence="2" id="KW-0902">Two-component regulatory system</keyword>
<protein>
    <submittedName>
        <fullName evidence="7">LuxR family transcriptional regulator</fullName>
    </submittedName>
</protein>
<dbReference type="OrthoDB" id="499349at2"/>
<dbReference type="InterPro" id="IPR001867">
    <property type="entry name" value="OmpR/PhoB-type_DNA-bd"/>
</dbReference>
<name>A0A2P8QE18_9ACTN</name>
<dbReference type="GO" id="GO:0003677">
    <property type="term" value="F:DNA binding"/>
    <property type="evidence" value="ECO:0007669"/>
    <property type="project" value="UniProtKB-KW"/>
</dbReference>
<dbReference type="PANTHER" id="PTHR47691:SF3">
    <property type="entry name" value="HTH-TYPE TRANSCRIPTIONAL REGULATOR RV0890C-RELATED"/>
    <property type="match status" value="1"/>
</dbReference>
<evidence type="ECO:0000256" key="3">
    <source>
        <dbReference type="ARBA" id="ARBA00023125"/>
    </source>
</evidence>
<dbReference type="InterPro" id="IPR036388">
    <property type="entry name" value="WH-like_DNA-bd_sf"/>
</dbReference>
<dbReference type="EMBL" id="PYBJ01000002">
    <property type="protein sequence ID" value="PSM44500.1"/>
    <property type="molecule type" value="Genomic_DNA"/>
</dbReference>
<reference evidence="7 8" key="1">
    <citation type="submission" date="2018-03" db="EMBL/GenBank/DDBJ databases">
        <title>Streptomyces dioscori sp. nov., a novel endophytic actinobacterium isolated from bulbil of Dioscorea bulbifera L.</title>
        <authorList>
            <person name="Zhikuan W."/>
        </authorList>
    </citation>
    <scope>NUCLEOTIDE SEQUENCE [LARGE SCALE GENOMIC DNA]</scope>
    <source>
        <strain evidence="7 8">A217</strain>
    </source>
</reference>
<dbReference type="Gene3D" id="1.25.40.10">
    <property type="entry name" value="Tetratricopeptide repeat domain"/>
    <property type="match status" value="2"/>
</dbReference>
<evidence type="ECO:0000313" key="8">
    <source>
        <dbReference type="Proteomes" id="UP000240429"/>
    </source>
</evidence>
<dbReference type="AlphaFoldDB" id="A0A2P8QE18"/>
<dbReference type="Pfam" id="PF03704">
    <property type="entry name" value="BTAD"/>
    <property type="match status" value="1"/>
</dbReference>
<comment type="similarity">
    <text evidence="1">Belongs to the AfsR/DnrI/RedD regulatory family.</text>
</comment>
<evidence type="ECO:0000313" key="7">
    <source>
        <dbReference type="EMBL" id="PSM44500.1"/>
    </source>
</evidence>
<dbReference type="Proteomes" id="UP000240429">
    <property type="component" value="Unassembled WGS sequence"/>
</dbReference>
<dbReference type="InterPro" id="IPR027417">
    <property type="entry name" value="P-loop_NTPase"/>
</dbReference>
<dbReference type="Gene3D" id="1.10.10.10">
    <property type="entry name" value="Winged helix-like DNA-binding domain superfamily/Winged helix DNA-binding domain"/>
    <property type="match status" value="1"/>
</dbReference>
<dbReference type="PANTHER" id="PTHR47691">
    <property type="entry name" value="REGULATOR-RELATED"/>
    <property type="match status" value="1"/>
</dbReference>
<dbReference type="SUPFAM" id="SSF48452">
    <property type="entry name" value="TPR-like"/>
    <property type="match status" value="2"/>
</dbReference>
<dbReference type="SMART" id="SM00862">
    <property type="entry name" value="Trans_reg_C"/>
    <property type="match status" value="1"/>
</dbReference>
<keyword evidence="3" id="KW-0238">DNA-binding</keyword>
<accession>A0A2P8QE18</accession>
<comment type="caution">
    <text evidence="7">The sequence shown here is derived from an EMBL/GenBank/DDBJ whole genome shotgun (WGS) entry which is preliminary data.</text>
</comment>
<feature type="domain" description="Bacterial transcriptional activator" evidence="6">
    <location>
        <begin position="93"/>
        <end position="238"/>
    </location>
</feature>
<dbReference type="InterPro" id="IPR005158">
    <property type="entry name" value="BTAD"/>
</dbReference>
<feature type="compositionally biased region" description="Gly residues" evidence="4">
    <location>
        <begin position="983"/>
        <end position="1000"/>
    </location>
</feature>
<dbReference type="Gene3D" id="3.40.50.300">
    <property type="entry name" value="P-loop containing nucleotide triphosphate hydrolases"/>
    <property type="match status" value="1"/>
</dbReference>
<dbReference type="RefSeq" id="WP_107015379.1">
    <property type="nucleotide sequence ID" value="NZ_KZ679039.1"/>
</dbReference>
<evidence type="ECO:0000256" key="4">
    <source>
        <dbReference type="SAM" id="MobiDB-lite"/>
    </source>
</evidence>
<dbReference type="SUPFAM" id="SSF52540">
    <property type="entry name" value="P-loop containing nucleoside triphosphate hydrolases"/>
    <property type="match status" value="1"/>
</dbReference>